<dbReference type="RefSeq" id="WP_071380113.1">
    <property type="nucleotide sequence ID" value="NZ_MLYO01000015.1"/>
</dbReference>
<evidence type="ECO:0000313" key="1">
    <source>
        <dbReference type="EMBL" id="OIK06383.1"/>
    </source>
</evidence>
<protein>
    <submittedName>
        <fullName evidence="1">Uncharacterized protein</fullName>
    </submittedName>
</protein>
<keyword evidence="2" id="KW-1185">Reference proteome</keyword>
<gene>
    <name evidence="1" type="ORF">BIV23_08355</name>
</gene>
<evidence type="ECO:0000313" key="2">
    <source>
        <dbReference type="Proteomes" id="UP000179642"/>
    </source>
</evidence>
<dbReference type="OrthoDB" id="4330255at2"/>
<comment type="caution">
    <text evidence="1">The sequence shown here is derived from an EMBL/GenBank/DDBJ whole genome shotgun (WGS) entry which is preliminary data.</text>
</comment>
<accession>A0A1S2QL54</accession>
<sequence>MGGKRVKRSIREADIAGFSSRRKGFTRRDLKATLAPYPVERDFTAKAPNRLWVTGPHHGLCR</sequence>
<proteinExistence type="predicted"/>
<dbReference type="AlphaFoldDB" id="A0A1S2QL54"/>
<dbReference type="EMBL" id="MLYO01000015">
    <property type="protein sequence ID" value="OIK06383.1"/>
    <property type="molecule type" value="Genomic_DNA"/>
</dbReference>
<name>A0A1S2QL54_9ACTN</name>
<organism evidence="1 2">
    <name type="scientific">Streptomyces monashensis</name>
    <dbReference type="NCBI Taxonomy" id="1678012"/>
    <lineage>
        <taxon>Bacteria</taxon>
        <taxon>Bacillati</taxon>
        <taxon>Actinomycetota</taxon>
        <taxon>Actinomycetes</taxon>
        <taxon>Kitasatosporales</taxon>
        <taxon>Streptomycetaceae</taxon>
        <taxon>Streptomyces</taxon>
    </lineage>
</organism>
<reference evidence="1 2" key="1">
    <citation type="submission" date="2016-10" db="EMBL/GenBank/DDBJ databases">
        <title>Genome sequence of Streptomyces sp. MUSC 1.</title>
        <authorList>
            <person name="Lee L.-H."/>
            <person name="Ser H.-L."/>
            <person name="Law J.W.-F."/>
        </authorList>
    </citation>
    <scope>NUCLEOTIDE SEQUENCE [LARGE SCALE GENOMIC DNA]</scope>
    <source>
        <strain evidence="1 2">MUSC 1</strain>
    </source>
</reference>
<dbReference type="Proteomes" id="UP000179642">
    <property type="component" value="Unassembled WGS sequence"/>
</dbReference>